<evidence type="ECO:0000256" key="10">
    <source>
        <dbReference type="SAM" id="MobiDB-lite"/>
    </source>
</evidence>
<name>A0A565CH93_9BRAS</name>
<reference evidence="12" key="1">
    <citation type="submission" date="2019-07" db="EMBL/GenBank/DDBJ databases">
        <authorList>
            <person name="Dittberner H."/>
        </authorList>
    </citation>
    <scope>NUCLEOTIDE SEQUENCE [LARGE SCALE GENOMIC DNA]</scope>
</reference>
<feature type="domain" description="C2H2-type" evidence="11">
    <location>
        <begin position="275"/>
        <end position="302"/>
    </location>
</feature>
<feature type="region of interest" description="Disordered" evidence="10">
    <location>
        <begin position="139"/>
        <end position="302"/>
    </location>
</feature>
<feature type="compositionally biased region" description="Acidic residues" evidence="10">
    <location>
        <begin position="174"/>
        <end position="199"/>
    </location>
</feature>
<dbReference type="GO" id="GO:0016787">
    <property type="term" value="F:hydrolase activity"/>
    <property type="evidence" value="ECO:0007669"/>
    <property type="project" value="UniProtKB-KW"/>
</dbReference>
<dbReference type="PROSITE" id="PS00028">
    <property type="entry name" value="ZINC_FINGER_C2H2_1"/>
    <property type="match status" value="1"/>
</dbReference>
<keyword evidence="8" id="KW-0539">Nucleus</keyword>
<evidence type="ECO:0000256" key="9">
    <source>
        <dbReference type="PROSITE-ProRule" id="PRU00042"/>
    </source>
</evidence>
<dbReference type="AlphaFoldDB" id="A0A565CH93"/>
<dbReference type="GO" id="GO:0005730">
    <property type="term" value="C:nucleolus"/>
    <property type="evidence" value="ECO:0007669"/>
    <property type="project" value="UniProtKB-SubCell"/>
</dbReference>
<comment type="similarity">
    <text evidence="2">Belongs to the histone deacetylase HD2 family.</text>
</comment>
<evidence type="ECO:0000313" key="12">
    <source>
        <dbReference type="EMBL" id="VVB13100.1"/>
    </source>
</evidence>
<evidence type="ECO:0000256" key="3">
    <source>
        <dbReference type="ARBA" id="ARBA00022491"/>
    </source>
</evidence>
<keyword evidence="5" id="KW-0156">Chromatin regulator</keyword>
<evidence type="ECO:0000256" key="2">
    <source>
        <dbReference type="ARBA" id="ARBA00006673"/>
    </source>
</evidence>
<organism evidence="12 13">
    <name type="scientific">Arabis nemorensis</name>
    <dbReference type="NCBI Taxonomy" id="586526"/>
    <lineage>
        <taxon>Eukaryota</taxon>
        <taxon>Viridiplantae</taxon>
        <taxon>Streptophyta</taxon>
        <taxon>Embryophyta</taxon>
        <taxon>Tracheophyta</taxon>
        <taxon>Spermatophyta</taxon>
        <taxon>Magnoliopsida</taxon>
        <taxon>eudicotyledons</taxon>
        <taxon>Gunneridae</taxon>
        <taxon>Pentapetalae</taxon>
        <taxon>rosids</taxon>
        <taxon>malvids</taxon>
        <taxon>Brassicales</taxon>
        <taxon>Brassicaceae</taxon>
        <taxon>Arabideae</taxon>
        <taxon>Arabis</taxon>
    </lineage>
</organism>
<keyword evidence="9" id="KW-0479">Metal-binding</keyword>
<keyword evidence="9" id="KW-0862">Zinc</keyword>
<feature type="compositionally biased region" description="Acidic residues" evidence="10">
    <location>
        <begin position="146"/>
        <end position="163"/>
    </location>
</feature>
<evidence type="ECO:0000256" key="4">
    <source>
        <dbReference type="ARBA" id="ARBA00022801"/>
    </source>
</evidence>
<evidence type="ECO:0000313" key="13">
    <source>
        <dbReference type="Proteomes" id="UP000489600"/>
    </source>
</evidence>
<keyword evidence="13" id="KW-1185">Reference proteome</keyword>
<comment type="subcellular location">
    <subcellularLocation>
        <location evidence="1">Nucleus</location>
        <location evidence="1">Nucleolus</location>
    </subcellularLocation>
</comment>
<keyword evidence="6" id="KW-0805">Transcription regulation</keyword>
<feature type="compositionally biased region" description="Low complexity" evidence="10">
    <location>
        <begin position="250"/>
        <end position="260"/>
    </location>
</feature>
<keyword evidence="7" id="KW-0804">Transcription</keyword>
<dbReference type="Pfam" id="PF12874">
    <property type="entry name" value="zf-met"/>
    <property type="match status" value="1"/>
</dbReference>
<keyword evidence="4" id="KW-0378">Hydrolase</keyword>
<evidence type="ECO:0000256" key="7">
    <source>
        <dbReference type="ARBA" id="ARBA00023163"/>
    </source>
</evidence>
<dbReference type="FunFam" id="2.60.120.340:FF:000004">
    <property type="entry name" value="Histone deacetylase HDT1"/>
    <property type="match status" value="1"/>
</dbReference>
<feature type="compositionally biased region" description="Polar residues" evidence="10">
    <location>
        <begin position="280"/>
        <end position="293"/>
    </location>
</feature>
<dbReference type="EMBL" id="CABITT030000008">
    <property type="protein sequence ID" value="VVB13100.1"/>
    <property type="molecule type" value="Genomic_DNA"/>
</dbReference>
<dbReference type="GO" id="GO:0006325">
    <property type="term" value="P:chromatin organization"/>
    <property type="evidence" value="ECO:0007669"/>
    <property type="project" value="UniProtKB-KW"/>
</dbReference>
<dbReference type="Proteomes" id="UP000489600">
    <property type="component" value="Unassembled WGS sequence"/>
</dbReference>
<dbReference type="GO" id="GO:0008270">
    <property type="term" value="F:zinc ion binding"/>
    <property type="evidence" value="ECO:0007669"/>
    <property type="project" value="UniProtKB-KW"/>
</dbReference>
<evidence type="ECO:0000256" key="8">
    <source>
        <dbReference type="ARBA" id="ARBA00023242"/>
    </source>
</evidence>
<evidence type="ECO:0000256" key="6">
    <source>
        <dbReference type="ARBA" id="ARBA00023015"/>
    </source>
</evidence>
<evidence type="ECO:0000256" key="1">
    <source>
        <dbReference type="ARBA" id="ARBA00004604"/>
    </source>
</evidence>
<sequence>MEFWGKRFPDLLRLLRSVSRLNRNDALAGVEVKSGASLSVDPGEDMILHISQAALGKNESNENESVRLYLKVGNQKLVIGTLSHEKFPQMSTEIVLEKGFELSHSSENGSVYFTGYKVDAYESYPFNCVKQVNFQLPNEDVKANEEESDDDTSSDDSSDGSESEEVKVVTTEVENGEDAEDDSSDDAEDDSDEDDSSEEETPKKAEEPKKRSAEASTSKKAVSNKKAKFVTPQKTETKKPHVHVATPHPSKGGKNSGSKGESSKKQQTPKSAGTFGCKSCNRTFTSEGGLQSHTKAKHSAAA</sequence>
<accession>A0A565CH93</accession>
<protein>
    <recommendedName>
        <fullName evidence="11">C2H2-type domain-containing protein</fullName>
    </recommendedName>
</protein>
<dbReference type="InterPro" id="IPR041232">
    <property type="entry name" value="NPL"/>
</dbReference>
<dbReference type="Gene3D" id="2.60.120.340">
    <property type="entry name" value="Nucleoplasmin core domain"/>
    <property type="match status" value="1"/>
</dbReference>
<dbReference type="OrthoDB" id="2019803at2759"/>
<feature type="compositionally biased region" description="Basic and acidic residues" evidence="10">
    <location>
        <begin position="200"/>
        <end position="213"/>
    </location>
</feature>
<dbReference type="PROSITE" id="PS50157">
    <property type="entry name" value="ZINC_FINGER_C2H2_2"/>
    <property type="match status" value="1"/>
</dbReference>
<keyword evidence="9" id="KW-0863">Zinc-finger</keyword>
<proteinExistence type="inferred from homology"/>
<dbReference type="InterPro" id="IPR013087">
    <property type="entry name" value="Znf_C2H2_type"/>
</dbReference>
<dbReference type="Pfam" id="PF17800">
    <property type="entry name" value="NPL"/>
    <property type="match status" value="1"/>
</dbReference>
<evidence type="ECO:0000259" key="11">
    <source>
        <dbReference type="PROSITE" id="PS50157"/>
    </source>
</evidence>
<evidence type="ECO:0000256" key="5">
    <source>
        <dbReference type="ARBA" id="ARBA00022853"/>
    </source>
</evidence>
<comment type="caution">
    <text evidence="12">The sequence shown here is derived from an EMBL/GenBank/DDBJ whole genome shotgun (WGS) entry which is preliminary data.</text>
</comment>
<dbReference type="Gene3D" id="3.30.160.60">
    <property type="entry name" value="Classic Zinc Finger"/>
    <property type="match status" value="1"/>
</dbReference>
<keyword evidence="3" id="KW-0678">Repressor</keyword>
<gene>
    <name evidence="12" type="ORF">ANE_LOCUS23544</name>
</gene>